<feature type="coiled-coil region" evidence="2">
    <location>
        <begin position="111"/>
        <end position="138"/>
    </location>
</feature>
<keyword evidence="1" id="KW-0479">Metal-binding</keyword>
<dbReference type="AlphaFoldDB" id="A0A0B2P0E4"/>
<dbReference type="InterPro" id="IPR001878">
    <property type="entry name" value="Znf_CCHC"/>
</dbReference>
<dbReference type="InterPro" id="IPR036875">
    <property type="entry name" value="Znf_CCHC_sf"/>
</dbReference>
<dbReference type="GO" id="GO:0008270">
    <property type="term" value="F:zinc ion binding"/>
    <property type="evidence" value="ECO:0007669"/>
    <property type="project" value="UniProtKB-KW"/>
</dbReference>
<keyword evidence="1" id="KW-0863">Zinc-finger</keyword>
<proteinExistence type="predicted"/>
<sequence>ESSSVPKCYECNQPGHLRVDCPSFKKRMERSERKTFNDKKAKKAYITWEDNDMDSSKDSENEVVNLNLMAKNYESNEVVTSSNNNLSISFDELQYAFTNLHKESIILAKLVSFSRKTISNLENEVLKLNEELENLRTKVKTLKPIDTNQSSTIKVIHDSKEASNSCNCCSKFIEEIKDLKNSVAKFIIGKNNLDIILGKQRCVFDKTELRYRPDKQQKLYKNFFVSTQKNSSPFLTCFYCGKKRHSAS</sequence>
<dbReference type="SUPFAM" id="SSF57756">
    <property type="entry name" value="Retrovirus zinc finger-like domains"/>
    <property type="match status" value="1"/>
</dbReference>
<feature type="domain" description="CCHC-type" evidence="3">
    <location>
        <begin position="7"/>
        <end position="23"/>
    </location>
</feature>
<dbReference type="PROSITE" id="PS50158">
    <property type="entry name" value="ZF_CCHC"/>
    <property type="match status" value="1"/>
</dbReference>
<dbReference type="GO" id="GO:0003676">
    <property type="term" value="F:nucleic acid binding"/>
    <property type="evidence" value="ECO:0007669"/>
    <property type="project" value="InterPro"/>
</dbReference>
<evidence type="ECO:0000259" key="3">
    <source>
        <dbReference type="PROSITE" id="PS50158"/>
    </source>
</evidence>
<gene>
    <name evidence="4" type="ORF">glysoja_043633</name>
</gene>
<evidence type="ECO:0000313" key="4">
    <source>
        <dbReference type="EMBL" id="KHN02826.1"/>
    </source>
</evidence>
<feature type="non-terminal residue" evidence="4">
    <location>
        <position position="248"/>
    </location>
</feature>
<organism evidence="4">
    <name type="scientific">Glycine soja</name>
    <name type="common">Wild soybean</name>
    <dbReference type="NCBI Taxonomy" id="3848"/>
    <lineage>
        <taxon>Eukaryota</taxon>
        <taxon>Viridiplantae</taxon>
        <taxon>Streptophyta</taxon>
        <taxon>Embryophyta</taxon>
        <taxon>Tracheophyta</taxon>
        <taxon>Spermatophyta</taxon>
        <taxon>Magnoliopsida</taxon>
        <taxon>eudicotyledons</taxon>
        <taxon>Gunneridae</taxon>
        <taxon>Pentapetalae</taxon>
        <taxon>rosids</taxon>
        <taxon>fabids</taxon>
        <taxon>Fabales</taxon>
        <taxon>Fabaceae</taxon>
        <taxon>Papilionoideae</taxon>
        <taxon>50 kb inversion clade</taxon>
        <taxon>NPAAA clade</taxon>
        <taxon>indigoferoid/millettioid clade</taxon>
        <taxon>Phaseoleae</taxon>
        <taxon>Glycine</taxon>
        <taxon>Glycine subgen. Soja</taxon>
    </lineage>
</organism>
<name>A0A0B2P0E4_GLYSO</name>
<evidence type="ECO:0000256" key="2">
    <source>
        <dbReference type="SAM" id="Coils"/>
    </source>
</evidence>
<dbReference type="Proteomes" id="UP000053555">
    <property type="component" value="Unassembled WGS sequence"/>
</dbReference>
<dbReference type="Gene3D" id="4.10.60.10">
    <property type="entry name" value="Zinc finger, CCHC-type"/>
    <property type="match status" value="1"/>
</dbReference>
<accession>A0A0B2P0E4</accession>
<keyword evidence="2" id="KW-0175">Coiled coil</keyword>
<dbReference type="SMART" id="SM00343">
    <property type="entry name" value="ZnF_C2HC"/>
    <property type="match status" value="2"/>
</dbReference>
<feature type="non-terminal residue" evidence="4">
    <location>
        <position position="1"/>
    </location>
</feature>
<protein>
    <recommendedName>
        <fullName evidence="3">CCHC-type domain-containing protein</fullName>
    </recommendedName>
</protein>
<dbReference type="Pfam" id="PF00098">
    <property type="entry name" value="zf-CCHC"/>
    <property type="match status" value="1"/>
</dbReference>
<reference evidence="4" key="1">
    <citation type="submission" date="2014-07" db="EMBL/GenBank/DDBJ databases">
        <title>Identification of a novel salt tolerance gene in wild soybean by whole-genome sequencing.</title>
        <authorList>
            <person name="Lam H.-M."/>
            <person name="Qi X."/>
            <person name="Li M.-W."/>
            <person name="Liu X."/>
            <person name="Xie M."/>
            <person name="Ni M."/>
            <person name="Xu X."/>
        </authorList>
    </citation>
    <scope>NUCLEOTIDE SEQUENCE [LARGE SCALE GENOMIC DNA]</scope>
    <source>
        <tissue evidence="4">Root</tissue>
    </source>
</reference>
<evidence type="ECO:0000256" key="1">
    <source>
        <dbReference type="PROSITE-ProRule" id="PRU00047"/>
    </source>
</evidence>
<dbReference type="EMBL" id="KN670077">
    <property type="protein sequence ID" value="KHN02826.1"/>
    <property type="molecule type" value="Genomic_DNA"/>
</dbReference>
<keyword evidence="1" id="KW-0862">Zinc</keyword>
<dbReference type="SUPFAM" id="SSF58100">
    <property type="entry name" value="Bacterial hemolysins"/>
    <property type="match status" value="1"/>
</dbReference>